<dbReference type="PANTHER" id="PTHR43069:SF2">
    <property type="entry name" value="FUMARYLACETOACETASE"/>
    <property type="match status" value="1"/>
</dbReference>
<dbReference type="AlphaFoldDB" id="A0A7W7VTJ8"/>
<dbReference type="GO" id="GO:0006559">
    <property type="term" value="P:L-phenylalanine catabolic process"/>
    <property type="evidence" value="ECO:0007669"/>
    <property type="project" value="UniProtKB-UniPathway"/>
</dbReference>
<evidence type="ECO:0000256" key="6">
    <source>
        <dbReference type="ARBA" id="ARBA00022801"/>
    </source>
</evidence>
<dbReference type="EMBL" id="JACHJV010000001">
    <property type="protein sequence ID" value="MBB4921838.1"/>
    <property type="molecule type" value="Genomic_DNA"/>
</dbReference>
<evidence type="ECO:0000256" key="7">
    <source>
        <dbReference type="ARBA" id="ARBA00022837"/>
    </source>
</evidence>
<dbReference type="SUPFAM" id="SSF63433">
    <property type="entry name" value="Fumarylacetoacetate hydrolase, FAH, N-terminal domain"/>
    <property type="match status" value="1"/>
</dbReference>
<dbReference type="InterPro" id="IPR011234">
    <property type="entry name" value="Fumarylacetoacetase-like_C"/>
</dbReference>
<keyword evidence="7 13" id="KW-0106">Calcium</keyword>
<feature type="binding site" evidence="13">
    <location>
        <position position="117"/>
    </location>
    <ligand>
        <name>Ca(2+)</name>
        <dbReference type="ChEBI" id="CHEBI:29108"/>
    </ligand>
</feature>
<name>A0A7W7VTJ8_KITKI</name>
<dbReference type="FunFam" id="3.90.850.10:FF:000011">
    <property type="entry name" value="Fumarylacetoacetase"/>
    <property type="match status" value="1"/>
</dbReference>
<comment type="caution">
    <text evidence="17">The sequence shown here is derived from an EMBL/GenBank/DDBJ whole genome shotgun (WGS) entry which is preliminary data.</text>
</comment>
<reference evidence="17 18" key="1">
    <citation type="submission" date="2020-08" db="EMBL/GenBank/DDBJ databases">
        <title>Sequencing the genomes of 1000 actinobacteria strains.</title>
        <authorList>
            <person name="Klenk H.-P."/>
        </authorList>
    </citation>
    <scope>NUCLEOTIDE SEQUENCE [LARGE SCALE GENOMIC DNA]</scope>
    <source>
        <strain evidence="17 18">DSM 41654</strain>
    </source>
</reference>
<evidence type="ECO:0000256" key="3">
    <source>
        <dbReference type="ARBA" id="ARBA00004782"/>
    </source>
</evidence>
<evidence type="ECO:0000259" key="16">
    <source>
        <dbReference type="Pfam" id="PF09298"/>
    </source>
</evidence>
<dbReference type="InterPro" id="IPR036663">
    <property type="entry name" value="Fumarylacetoacetase_C_sf"/>
</dbReference>
<dbReference type="Gene3D" id="2.30.30.230">
    <property type="entry name" value="Fumarylacetoacetase, N-terminal domain"/>
    <property type="match status" value="1"/>
</dbReference>
<evidence type="ECO:0000256" key="12">
    <source>
        <dbReference type="PIRSR" id="PIRSR605959-2"/>
    </source>
</evidence>
<feature type="binding site" evidence="13">
    <location>
        <position position="224"/>
    </location>
    <ligand>
        <name>Mg(2+)</name>
        <dbReference type="ChEBI" id="CHEBI:18420"/>
    </ligand>
</feature>
<dbReference type="UniPathway" id="UPA00139">
    <property type="reaction ID" value="UER00341"/>
</dbReference>
<dbReference type="PANTHER" id="PTHR43069">
    <property type="entry name" value="FUMARYLACETOACETASE"/>
    <property type="match status" value="1"/>
</dbReference>
<evidence type="ECO:0000256" key="5">
    <source>
        <dbReference type="ARBA" id="ARBA00022723"/>
    </source>
</evidence>
<dbReference type="Pfam" id="PF09298">
    <property type="entry name" value="FAA_hydrolase_N"/>
    <property type="match status" value="1"/>
</dbReference>
<feature type="domain" description="Fumarylacetoacetase-like C-terminal" evidence="15">
    <location>
        <begin position="116"/>
        <end position="398"/>
    </location>
</feature>
<evidence type="ECO:0000259" key="15">
    <source>
        <dbReference type="Pfam" id="PF01557"/>
    </source>
</evidence>
<dbReference type="GO" id="GO:0004334">
    <property type="term" value="F:fumarylacetoacetase activity"/>
    <property type="evidence" value="ECO:0007669"/>
    <property type="project" value="UniProtKB-EC"/>
</dbReference>
<dbReference type="InterPro" id="IPR005959">
    <property type="entry name" value="Fumarylacetoacetase"/>
</dbReference>
<dbReference type="Pfam" id="PF01557">
    <property type="entry name" value="FAA_hydrolase"/>
    <property type="match status" value="1"/>
</dbReference>
<dbReference type="GO" id="GO:0006572">
    <property type="term" value="P:L-tyrosine catabolic process"/>
    <property type="evidence" value="ECO:0007669"/>
    <property type="project" value="UniProtKB-KW"/>
</dbReference>
<feature type="binding site" evidence="12">
    <location>
        <position position="335"/>
    </location>
    <ligand>
        <name>substrate</name>
    </ligand>
</feature>
<evidence type="ECO:0000256" key="4">
    <source>
        <dbReference type="ARBA" id="ARBA00012094"/>
    </source>
</evidence>
<dbReference type="Gene3D" id="3.90.850.10">
    <property type="entry name" value="Fumarylacetoacetase-like, C-terminal domain"/>
    <property type="match status" value="1"/>
</dbReference>
<dbReference type="GO" id="GO:0046872">
    <property type="term" value="F:metal ion binding"/>
    <property type="evidence" value="ECO:0007669"/>
    <property type="project" value="UniProtKB-KW"/>
</dbReference>
<feature type="binding site" evidence="13">
    <location>
        <position position="192"/>
    </location>
    <ligand>
        <name>Ca(2+)</name>
        <dbReference type="ChEBI" id="CHEBI:29108"/>
    </ligand>
</feature>
<dbReference type="InterPro" id="IPR015377">
    <property type="entry name" value="Fumarylacetoacetase_N"/>
</dbReference>
<dbReference type="GO" id="GO:1902000">
    <property type="term" value="P:homogentisate catabolic process"/>
    <property type="evidence" value="ECO:0007669"/>
    <property type="project" value="TreeGrafter"/>
</dbReference>
<feature type="binding site" evidence="13">
    <location>
        <position position="244"/>
    </location>
    <ligand>
        <name>Mg(2+)</name>
        <dbReference type="ChEBI" id="CHEBI:18420"/>
    </ligand>
</feature>
<evidence type="ECO:0000256" key="9">
    <source>
        <dbReference type="ARBA" id="ARBA00022878"/>
    </source>
</evidence>
<dbReference type="Proteomes" id="UP000540506">
    <property type="component" value="Unassembled WGS sequence"/>
</dbReference>
<feature type="region of interest" description="Disordered" evidence="14">
    <location>
        <begin position="157"/>
        <end position="178"/>
    </location>
</feature>
<protein>
    <recommendedName>
        <fullName evidence="4">fumarylacetoacetase</fullName>
        <ecNumber evidence="4">3.7.1.2</ecNumber>
    </recommendedName>
</protein>
<feature type="binding site" evidence="13">
    <location>
        <position position="248"/>
    </location>
    <ligand>
        <name>Mg(2+)</name>
        <dbReference type="ChEBI" id="CHEBI:18420"/>
    </ligand>
</feature>
<feature type="binding site" evidence="13">
    <location>
        <position position="190"/>
    </location>
    <ligand>
        <name>Ca(2+)</name>
        <dbReference type="ChEBI" id="CHEBI:29108"/>
    </ligand>
</feature>
<feature type="binding site" evidence="12">
    <location>
        <position position="133"/>
    </location>
    <ligand>
        <name>substrate</name>
    </ligand>
</feature>
<feature type="binding site" evidence="12">
    <location>
        <position position="119"/>
    </location>
    <ligand>
        <name>substrate</name>
    </ligand>
</feature>
<evidence type="ECO:0000313" key="18">
    <source>
        <dbReference type="Proteomes" id="UP000540506"/>
    </source>
</evidence>
<comment type="cofactor">
    <cofactor evidence="2 13">
        <name>Mg(2+)</name>
        <dbReference type="ChEBI" id="CHEBI:18420"/>
    </cofactor>
</comment>
<organism evidence="17 18">
    <name type="scientific">Kitasatospora kifunensis</name>
    <name type="common">Streptomyces kifunensis</name>
    <dbReference type="NCBI Taxonomy" id="58351"/>
    <lineage>
        <taxon>Bacteria</taxon>
        <taxon>Bacillati</taxon>
        <taxon>Actinomycetota</taxon>
        <taxon>Actinomycetes</taxon>
        <taxon>Kitasatosporales</taxon>
        <taxon>Streptomycetaceae</taxon>
        <taxon>Kitasatospora</taxon>
    </lineage>
</organism>
<keyword evidence="10" id="KW-0585">Phenylalanine catabolism</keyword>
<evidence type="ECO:0000256" key="11">
    <source>
        <dbReference type="PIRSR" id="PIRSR605959-1"/>
    </source>
</evidence>
<feature type="binding site" evidence="12">
    <location>
        <position position="235"/>
    </location>
    <ligand>
        <name>substrate</name>
    </ligand>
</feature>
<feature type="domain" description="Fumarylacetoacetase N-terminal" evidence="16">
    <location>
        <begin position="17"/>
        <end position="109"/>
    </location>
</feature>
<feature type="binding site" evidence="12">
    <location>
        <position position="231"/>
    </location>
    <ligand>
        <name>substrate</name>
    </ligand>
</feature>
<comment type="cofactor">
    <cofactor evidence="1 13">
        <name>Ca(2+)</name>
        <dbReference type="ChEBI" id="CHEBI:29108"/>
    </cofactor>
</comment>
<dbReference type="EC" id="3.7.1.2" evidence="4"/>
<evidence type="ECO:0000256" key="13">
    <source>
        <dbReference type="PIRSR" id="PIRSR605959-3"/>
    </source>
</evidence>
<keyword evidence="8 13" id="KW-0460">Magnesium</keyword>
<evidence type="ECO:0000256" key="10">
    <source>
        <dbReference type="ARBA" id="ARBA00023232"/>
    </source>
</evidence>
<keyword evidence="9" id="KW-0828">Tyrosine catabolism</keyword>
<dbReference type="SUPFAM" id="SSF56529">
    <property type="entry name" value="FAH"/>
    <property type="match status" value="1"/>
</dbReference>
<keyword evidence="6 17" id="KW-0378">Hydrolase</keyword>
<evidence type="ECO:0000256" key="2">
    <source>
        <dbReference type="ARBA" id="ARBA00001946"/>
    </source>
</evidence>
<dbReference type="NCBIfam" id="TIGR01266">
    <property type="entry name" value="fum_ac_acetase"/>
    <property type="match status" value="1"/>
</dbReference>
<dbReference type="RefSeq" id="WP_312897111.1">
    <property type="nucleotide sequence ID" value="NZ_JACHJV010000001.1"/>
</dbReference>
<feature type="binding site" evidence="13">
    <location>
        <position position="224"/>
    </location>
    <ligand>
        <name>Ca(2+)</name>
        <dbReference type="ChEBI" id="CHEBI:29108"/>
    </ligand>
</feature>
<keyword evidence="5 13" id="KW-0479">Metal-binding</keyword>
<feature type="active site" description="Proton acceptor" evidence="11">
    <location>
        <position position="124"/>
    </location>
</feature>
<dbReference type="InterPro" id="IPR036462">
    <property type="entry name" value="Fumarylacetoacetase_N_sf"/>
</dbReference>
<evidence type="ECO:0000256" key="8">
    <source>
        <dbReference type="ARBA" id="ARBA00022842"/>
    </source>
</evidence>
<gene>
    <name evidence="17" type="ORF">FHR34_000831</name>
</gene>
<comment type="pathway">
    <text evidence="3">Amino-acid degradation; L-phenylalanine degradation; acetoacetate and fumarate from L-phenylalanine: step 6/6.</text>
</comment>
<evidence type="ECO:0000256" key="1">
    <source>
        <dbReference type="ARBA" id="ARBA00001913"/>
    </source>
</evidence>
<keyword evidence="18" id="KW-1185">Reference proteome</keyword>
<evidence type="ECO:0000313" key="17">
    <source>
        <dbReference type="EMBL" id="MBB4921838.1"/>
    </source>
</evidence>
<proteinExistence type="predicted"/>
<accession>A0A7W7VTJ8</accession>
<evidence type="ECO:0000256" key="14">
    <source>
        <dbReference type="SAM" id="MobiDB-lite"/>
    </source>
</evidence>
<sequence>MRQTWVPVPEDSDFPVQNLPYGVFTPRGSNEARVGVAIGEFVLDLSAIWAGTPLGADLATGSLNRFMRRGPGEWAYVRERVTDLLTTEGERRLVEANLHRIDEVRLHLPVEVADYVDFYASEQHATNLGHIFRPGGDALLPNWKHLPVGYHGRAGTVVPSETGIRRPNGQRKGPSDPAPVFGPSVKLDIEAELGFVVGAGSTLGEPVSVDDFAQHVFGVVLLNDWSARDIQAWEYVPLGPFLGKSFATSISPWVVPLAALEAARVATPVQDPQPLPYLVEKEPWGLDLSLTVKLNGAVVSRPPYAGMYWSPAQMLAHTTANGASLRTGDLYGSGTISGPEAEQRGSLIELTWNGRDPLTLPDGSTRTFLQDGDTVTMTASAPGVDGVRIGFGEVTGTITS</sequence>